<dbReference type="GO" id="GO:0003677">
    <property type="term" value="F:DNA binding"/>
    <property type="evidence" value="ECO:0007669"/>
    <property type="project" value="UniProtKB-KW"/>
</dbReference>
<dbReference type="InterPro" id="IPR011006">
    <property type="entry name" value="CheY-like_superfamily"/>
</dbReference>
<feature type="domain" description="Response regulatory" evidence="8">
    <location>
        <begin position="8"/>
        <end position="122"/>
    </location>
</feature>
<protein>
    <submittedName>
        <fullName evidence="9">Sigma-54-dependent Fis family transcriptional regulator</fullName>
    </submittedName>
</protein>
<dbReference type="EMBL" id="RWIT01000008">
    <property type="protein sequence ID" value="RSK47597.1"/>
    <property type="molecule type" value="Genomic_DNA"/>
</dbReference>
<name>A0A3R9P0K6_9BACT</name>
<dbReference type="InterPro" id="IPR025944">
    <property type="entry name" value="Sigma_54_int_dom_CS"/>
</dbReference>
<dbReference type="PANTHER" id="PTHR32071:SF117">
    <property type="entry name" value="PTS-DEPENDENT DIHYDROXYACETONE KINASE OPERON REGULATORY PROTEIN-RELATED"/>
    <property type="match status" value="1"/>
</dbReference>
<dbReference type="FunFam" id="3.40.50.300:FF:000006">
    <property type="entry name" value="DNA-binding transcriptional regulator NtrC"/>
    <property type="match status" value="1"/>
</dbReference>
<evidence type="ECO:0000256" key="1">
    <source>
        <dbReference type="ARBA" id="ARBA00022741"/>
    </source>
</evidence>
<dbReference type="SMART" id="SM00448">
    <property type="entry name" value="REC"/>
    <property type="match status" value="1"/>
</dbReference>
<gene>
    <name evidence="9" type="ORF">EI291_15175</name>
</gene>
<evidence type="ECO:0000256" key="6">
    <source>
        <dbReference type="PROSITE-ProRule" id="PRU00169"/>
    </source>
</evidence>
<evidence type="ECO:0000256" key="2">
    <source>
        <dbReference type="ARBA" id="ARBA00022840"/>
    </source>
</evidence>
<evidence type="ECO:0000256" key="5">
    <source>
        <dbReference type="ARBA" id="ARBA00023163"/>
    </source>
</evidence>
<dbReference type="Pfam" id="PF25601">
    <property type="entry name" value="AAA_lid_14"/>
    <property type="match status" value="1"/>
</dbReference>
<reference evidence="9 10" key="1">
    <citation type="submission" date="2018-12" db="EMBL/GenBank/DDBJ databases">
        <authorList>
            <person name="Feng G."/>
            <person name="Zhu H."/>
        </authorList>
    </citation>
    <scope>NUCLEOTIDE SEQUENCE [LARGE SCALE GENOMIC DNA]</scope>
    <source>
        <strain evidence="9 10">KCTC 12533</strain>
    </source>
</reference>
<dbReference type="SUPFAM" id="SSF46689">
    <property type="entry name" value="Homeodomain-like"/>
    <property type="match status" value="1"/>
</dbReference>
<dbReference type="OrthoDB" id="9782110at2"/>
<dbReference type="InterPro" id="IPR009057">
    <property type="entry name" value="Homeodomain-like_sf"/>
</dbReference>
<dbReference type="InterPro" id="IPR058031">
    <property type="entry name" value="AAA_lid_NorR"/>
</dbReference>
<dbReference type="SUPFAM" id="SSF52540">
    <property type="entry name" value="P-loop containing nucleoside triphosphate hydrolases"/>
    <property type="match status" value="1"/>
</dbReference>
<dbReference type="AlphaFoldDB" id="A0A3R9P0K6"/>
<feature type="modified residue" description="4-aspartylphosphate" evidence="6">
    <location>
        <position position="57"/>
    </location>
</feature>
<proteinExistence type="predicted"/>
<evidence type="ECO:0000259" key="7">
    <source>
        <dbReference type="PROSITE" id="PS50045"/>
    </source>
</evidence>
<comment type="caution">
    <text evidence="9">The sequence shown here is derived from an EMBL/GenBank/DDBJ whole genome shotgun (WGS) entry which is preliminary data.</text>
</comment>
<dbReference type="Pfam" id="PF00158">
    <property type="entry name" value="Sigma54_activat"/>
    <property type="match status" value="1"/>
</dbReference>
<dbReference type="InterPro" id="IPR003593">
    <property type="entry name" value="AAA+_ATPase"/>
</dbReference>
<keyword evidence="2" id="KW-0067">ATP-binding</keyword>
<evidence type="ECO:0000259" key="8">
    <source>
        <dbReference type="PROSITE" id="PS50110"/>
    </source>
</evidence>
<dbReference type="PROSITE" id="PS00688">
    <property type="entry name" value="SIGMA54_INTERACT_3"/>
    <property type="match status" value="1"/>
</dbReference>
<keyword evidence="10" id="KW-1185">Reference proteome</keyword>
<keyword evidence="1" id="KW-0547">Nucleotide-binding</keyword>
<dbReference type="Gene3D" id="3.40.50.300">
    <property type="entry name" value="P-loop containing nucleotide triphosphate hydrolases"/>
    <property type="match status" value="1"/>
</dbReference>
<dbReference type="Proteomes" id="UP000273500">
    <property type="component" value="Unassembled WGS sequence"/>
</dbReference>
<dbReference type="PROSITE" id="PS50045">
    <property type="entry name" value="SIGMA54_INTERACT_4"/>
    <property type="match status" value="1"/>
</dbReference>
<dbReference type="CDD" id="cd00009">
    <property type="entry name" value="AAA"/>
    <property type="match status" value="1"/>
</dbReference>
<dbReference type="GO" id="GO:0005524">
    <property type="term" value="F:ATP binding"/>
    <property type="evidence" value="ECO:0007669"/>
    <property type="project" value="UniProtKB-KW"/>
</dbReference>
<dbReference type="SUPFAM" id="SSF52172">
    <property type="entry name" value="CheY-like"/>
    <property type="match status" value="1"/>
</dbReference>
<dbReference type="PANTHER" id="PTHR32071">
    <property type="entry name" value="TRANSCRIPTIONAL REGULATORY PROTEIN"/>
    <property type="match status" value="1"/>
</dbReference>
<evidence type="ECO:0000256" key="3">
    <source>
        <dbReference type="ARBA" id="ARBA00023015"/>
    </source>
</evidence>
<dbReference type="GO" id="GO:0006355">
    <property type="term" value="P:regulation of DNA-templated transcription"/>
    <property type="evidence" value="ECO:0007669"/>
    <property type="project" value="InterPro"/>
</dbReference>
<keyword evidence="4" id="KW-0238">DNA-binding</keyword>
<keyword evidence="6" id="KW-0597">Phosphoprotein</keyword>
<evidence type="ECO:0000313" key="9">
    <source>
        <dbReference type="EMBL" id="RSK47597.1"/>
    </source>
</evidence>
<dbReference type="InterPro" id="IPR027417">
    <property type="entry name" value="P-loop_NTPase"/>
</dbReference>
<dbReference type="PROSITE" id="PS50110">
    <property type="entry name" value="RESPONSE_REGULATORY"/>
    <property type="match status" value="1"/>
</dbReference>
<keyword evidence="5" id="KW-0804">Transcription</keyword>
<dbReference type="Gene3D" id="1.10.8.60">
    <property type="match status" value="1"/>
</dbReference>
<dbReference type="InterPro" id="IPR001789">
    <property type="entry name" value="Sig_transdc_resp-reg_receiver"/>
</dbReference>
<accession>A0A3R9P0K6</accession>
<evidence type="ECO:0000313" key="10">
    <source>
        <dbReference type="Proteomes" id="UP000273500"/>
    </source>
</evidence>
<dbReference type="PROSITE" id="PS00676">
    <property type="entry name" value="SIGMA54_INTERACT_2"/>
    <property type="match status" value="1"/>
</dbReference>
<dbReference type="Pfam" id="PF00072">
    <property type="entry name" value="Response_reg"/>
    <property type="match status" value="1"/>
</dbReference>
<dbReference type="SMART" id="SM00382">
    <property type="entry name" value="AAA"/>
    <property type="match status" value="1"/>
</dbReference>
<keyword evidence="3" id="KW-0805">Transcription regulation</keyword>
<dbReference type="CDD" id="cd17574">
    <property type="entry name" value="REC_OmpR"/>
    <property type="match status" value="1"/>
</dbReference>
<organism evidence="9 10">
    <name type="scientific">Hymenobacter rigui</name>
    <dbReference type="NCBI Taxonomy" id="334424"/>
    <lineage>
        <taxon>Bacteria</taxon>
        <taxon>Pseudomonadati</taxon>
        <taxon>Bacteroidota</taxon>
        <taxon>Cytophagia</taxon>
        <taxon>Cytophagales</taxon>
        <taxon>Hymenobacteraceae</taxon>
        <taxon>Hymenobacter</taxon>
    </lineage>
</organism>
<feature type="domain" description="Sigma-54 factor interaction" evidence="7">
    <location>
        <begin position="149"/>
        <end position="378"/>
    </location>
</feature>
<dbReference type="RefSeq" id="WP_125421666.1">
    <property type="nucleotide sequence ID" value="NZ_RWIT01000008.1"/>
</dbReference>
<dbReference type="InterPro" id="IPR002078">
    <property type="entry name" value="Sigma_54_int"/>
</dbReference>
<sequence length="452" mass="51114">MSTPLPLSIVIVEDDPWYGQLLQYHLSLNPDYQVRLYTSGQELLRSLGTPPDVVTIDVGLPDMEGRELLRRIREQQPELPIIIISAQSKITTAVELLRMGATDYLVKDEYTKDLLWNAVLKIRETTRLRQQVRQLQTQLQEKNDFQRLLKGNSPAIQRIYHLMERATQSPVNISITGETGTGKELVAKAVHLNSERSSKPFVAVNMAAIPSELLESELFGHEKGAFTGAIGRKIGKFEQAHGGTLFLDEIGELSLPMQAKLLRVLQERELQRVGGNERIKLNVRLITATHKNLADEVMSKAFREDLYYRVIGLPIELPPLRERGADILFLAQHFLQEFCQEQGRPVPGLSEAVQAQLLAHSYPGNVRELKTIMELAAALCNGQEIQPRDLMFTPATSGTDSGLLSEQRTLREYSRYIIRHHLDKYDHNVPLVARKLDIGKSTIYKMVQDGEL</sequence>
<dbReference type="InterPro" id="IPR025943">
    <property type="entry name" value="Sigma_54_int_dom_ATP-bd_2"/>
</dbReference>
<evidence type="ECO:0000256" key="4">
    <source>
        <dbReference type="ARBA" id="ARBA00023125"/>
    </source>
</evidence>
<dbReference type="Gene3D" id="3.40.50.2300">
    <property type="match status" value="1"/>
</dbReference>
<dbReference type="GO" id="GO:0000160">
    <property type="term" value="P:phosphorelay signal transduction system"/>
    <property type="evidence" value="ECO:0007669"/>
    <property type="project" value="InterPro"/>
</dbReference>